<sequence length="104" mass="11759">MFWKIGSCSLLVMISFISVAKSPYSNLSYALREQQIITDLRAHCHLAQEIPNERIKQVFLNSSENHDAIVNAADALKKKDQSGYHQHIEQVSCPKLAMFSPAKK</sequence>
<keyword evidence="3" id="KW-1185">Reference proteome</keyword>
<dbReference type="InterPro" id="IPR048144">
    <property type="entry name" value="YicS_fam"/>
</dbReference>
<dbReference type="NCBIfam" id="NF041639">
    <property type="entry name" value="YicS_fam"/>
    <property type="match status" value="1"/>
</dbReference>
<evidence type="ECO:0000256" key="1">
    <source>
        <dbReference type="ARBA" id="ARBA00035681"/>
    </source>
</evidence>
<name>A0ABX0RT43_9GAMM</name>
<evidence type="ECO:0000313" key="3">
    <source>
        <dbReference type="Proteomes" id="UP001515780"/>
    </source>
</evidence>
<reference evidence="2 3" key="1">
    <citation type="journal article" date="2019" name="bioRxiv">
        <title>Bacteria contribute to plant secondary compound degradation in a generalist herbivore system.</title>
        <authorList>
            <person name="Francoeur C.B."/>
            <person name="Khadempour L."/>
            <person name="Moreira-Soto R.D."/>
            <person name="Gotting K."/>
            <person name="Book A.J."/>
            <person name="Pinto-Tomas A.A."/>
            <person name="Keefover-Ring K."/>
            <person name="Currie C.R."/>
        </authorList>
    </citation>
    <scope>NUCLEOTIDE SEQUENCE [LARGE SCALE GENOMIC DNA]</scope>
    <source>
        <strain evidence="2">Al-1710</strain>
    </source>
</reference>
<accession>A0ABX0RT43</accession>
<proteinExistence type="predicted"/>
<protein>
    <recommendedName>
        <fullName evidence="1">Uncharacterized protein YicS</fullName>
    </recommendedName>
</protein>
<evidence type="ECO:0000313" key="2">
    <source>
        <dbReference type="EMBL" id="NIG20057.1"/>
    </source>
</evidence>
<comment type="caution">
    <text evidence="2">The sequence shown here is derived from an EMBL/GenBank/DDBJ whole genome shotgun (WGS) entry which is preliminary data.</text>
</comment>
<gene>
    <name evidence="2" type="ORF">F3J37_15380</name>
</gene>
<dbReference type="EMBL" id="VWXC01000011">
    <property type="protein sequence ID" value="NIG20057.1"/>
    <property type="molecule type" value="Genomic_DNA"/>
</dbReference>
<dbReference type="RefSeq" id="WP_166934200.1">
    <property type="nucleotide sequence ID" value="NZ_VWXC01000011.1"/>
</dbReference>
<organism evidence="2 3">
    <name type="scientific">Candidatus Pantoea communis</name>
    <dbReference type="NCBI Taxonomy" id="2608354"/>
    <lineage>
        <taxon>Bacteria</taxon>
        <taxon>Pseudomonadati</taxon>
        <taxon>Pseudomonadota</taxon>
        <taxon>Gammaproteobacteria</taxon>
        <taxon>Enterobacterales</taxon>
        <taxon>Erwiniaceae</taxon>
        <taxon>Pantoea</taxon>
    </lineage>
</organism>
<dbReference type="Proteomes" id="UP001515780">
    <property type="component" value="Unassembled WGS sequence"/>
</dbReference>